<evidence type="ECO:0000256" key="14">
    <source>
        <dbReference type="RuleBase" id="RU362126"/>
    </source>
</evidence>
<dbReference type="SUPFAM" id="SSF49899">
    <property type="entry name" value="Concanavalin A-like lectins/glucanases"/>
    <property type="match status" value="1"/>
</dbReference>
<dbReference type="Pfam" id="PF00262">
    <property type="entry name" value="Calreticulin"/>
    <property type="match status" value="2"/>
</dbReference>
<keyword evidence="8" id="KW-0862">Zinc</keyword>
<dbReference type="FunFam" id="2.10.250.10:FF:000002">
    <property type="entry name" value="Calreticulin"/>
    <property type="match status" value="1"/>
</dbReference>
<evidence type="ECO:0000256" key="10">
    <source>
        <dbReference type="ARBA" id="ARBA00023186"/>
    </source>
</evidence>
<dbReference type="PANTHER" id="PTHR11073">
    <property type="entry name" value="CALRETICULIN AND CALNEXIN"/>
    <property type="match status" value="1"/>
</dbReference>
<dbReference type="InterPro" id="IPR009033">
    <property type="entry name" value="Calreticulin/calnexin_P_dom_sf"/>
</dbReference>
<feature type="disulfide bond" evidence="13">
    <location>
        <begin position="106"/>
        <end position="137"/>
    </location>
</feature>
<evidence type="ECO:0000256" key="9">
    <source>
        <dbReference type="ARBA" id="ARBA00022837"/>
    </source>
</evidence>
<feature type="compositionally biased region" description="Polar residues" evidence="15">
    <location>
        <begin position="410"/>
        <end position="424"/>
    </location>
</feature>
<dbReference type="AlphaFoldDB" id="A0A1E1J392"/>
<keyword evidence="9" id="KW-0106">Calcium</keyword>
<dbReference type="GO" id="GO:0036503">
    <property type="term" value="P:ERAD pathway"/>
    <property type="evidence" value="ECO:0007669"/>
    <property type="project" value="TreeGrafter"/>
</dbReference>
<keyword evidence="13" id="KW-1015">Disulfide bond</keyword>
<feature type="binding site" evidence="12">
    <location>
        <position position="112"/>
    </location>
    <ligand>
        <name>an alpha-D-glucoside</name>
        <dbReference type="ChEBI" id="CHEBI:22390"/>
    </ligand>
</feature>
<dbReference type="InterPro" id="IPR001580">
    <property type="entry name" value="Calret/calnex"/>
</dbReference>
<feature type="binding site" evidence="12">
    <location>
        <position position="110"/>
    </location>
    <ligand>
        <name>an alpha-D-glucoside</name>
        <dbReference type="ChEBI" id="CHEBI:22390"/>
    </ligand>
</feature>
<dbReference type="PRINTS" id="PR00626">
    <property type="entry name" value="CALRETICULIN"/>
</dbReference>
<keyword evidence="4 14" id="KW-0732">Signal</keyword>
<keyword evidence="6" id="KW-0677">Repeat</keyword>
<evidence type="ECO:0000256" key="8">
    <source>
        <dbReference type="ARBA" id="ARBA00022833"/>
    </source>
</evidence>
<dbReference type="Gene3D" id="2.10.250.10">
    <property type="entry name" value="Calreticulin/calnexin, P domain"/>
    <property type="match status" value="1"/>
</dbReference>
<dbReference type="GO" id="GO:0005789">
    <property type="term" value="C:endoplasmic reticulum membrane"/>
    <property type="evidence" value="ECO:0007669"/>
    <property type="project" value="TreeGrafter"/>
</dbReference>
<name>A0A1E1J392_LEIGU</name>
<proteinExistence type="inferred from homology"/>
<feature type="signal peptide" evidence="14">
    <location>
        <begin position="1"/>
        <end position="23"/>
    </location>
</feature>
<evidence type="ECO:0000256" key="5">
    <source>
        <dbReference type="ARBA" id="ARBA00022734"/>
    </source>
</evidence>
<gene>
    <name evidence="16" type="primary">LgM4147LRVhigh.31.01820.00930</name>
    <name evidence="16" type="ORF">BN36_3154990</name>
</gene>
<evidence type="ECO:0000256" key="2">
    <source>
        <dbReference type="ARBA" id="ARBA00010983"/>
    </source>
</evidence>
<feature type="compositionally biased region" description="Acidic residues" evidence="15">
    <location>
        <begin position="376"/>
        <end position="392"/>
    </location>
</feature>
<feature type="compositionally biased region" description="Basic and acidic residues" evidence="15">
    <location>
        <begin position="393"/>
        <end position="402"/>
    </location>
</feature>
<evidence type="ECO:0000256" key="15">
    <source>
        <dbReference type="SAM" id="MobiDB-lite"/>
    </source>
</evidence>
<dbReference type="GO" id="GO:0005509">
    <property type="term" value="F:calcium ion binding"/>
    <property type="evidence" value="ECO:0007669"/>
    <property type="project" value="InterPro"/>
</dbReference>
<dbReference type="SUPFAM" id="SSF63887">
    <property type="entry name" value="P-domain of calnexin/calreticulin"/>
    <property type="match status" value="1"/>
</dbReference>
<dbReference type="InterPro" id="IPR013320">
    <property type="entry name" value="ConA-like_dom_sf"/>
</dbReference>
<evidence type="ECO:0000313" key="16">
    <source>
        <dbReference type="EMBL" id="CCM18011.1"/>
    </source>
</evidence>
<evidence type="ECO:0000256" key="6">
    <source>
        <dbReference type="ARBA" id="ARBA00022737"/>
    </source>
</evidence>
<protein>
    <recommendedName>
        <fullName evidence="11">Calreticulin</fullName>
    </recommendedName>
</protein>
<dbReference type="GO" id="GO:0006457">
    <property type="term" value="P:protein folding"/>
    <property type="evidence" value="ECO:0007669"/>
    <property type="project" value="InterPro"/>
</dbReference>
<reference evidence="16" key="1">
    <citation type="submission" date="2012-08" db="EMBL/GenBank/DDBJ databases">
        <title>Comparative genomics of metastatic and non-metastatic Leishmania guyanensis provides insights into polygenic factors involved in Leishmania RNA virus infection.</title>
        <authorList>
            <person name="Smith D."/>
            <person name="Hertz-Fowler C."/>
            <person name="Martin R."/>
            <person name="Dickens N."/>
            <person name="Fasel N."/>
            <person name="Falquet L."/>
            <person name="Beverley S."/>
            <person name="Zangger H."/>
            <person name="Calderon-Copete S."/>
            <person name="Mottram J."/>
            <person name="Xenarios I."/>
        </authorList>
    </citation>
    <scope>NUCLEOTIDE SEQUENCE</scope>
    <source>
        <strain evidence="16">MHOM/BR/75/M4147/SSU:IR2SAT-LUC</strain>
    </source>
</reference>
<evidence type="ECO:0000256" key="3">
    <source>
        <dbReference type="ARBA" id="ARBA00022723"/>
    </source>
</evidence>
<dbReference type="InterPro" id="IPR018124">
    <property type="entry name" value="Calret/calnex_CS"/>
</dbReference>
<dbReference type="GO" id="GO:0030246">
    <property type="term" value="F:carbohydrate binding"/>
    <property type="evidence" value="ECO:0007669"/>
    <property type="project" value="UniProtKB-KW"/>
</dbReference>
<feature type="binding site" evidence="12">
    <location>
        <position position="321"/>
    </location>
    <ligand>
        <name>an alpha-D-glucoside</name>
        <dbReference type="ChEBI" id="CHEBI:22390"/>
    </ligand>
</feature>
<accession>A0A1E1J392</accession>
<dbReference type="GO" id="GO:0051082">
    <property type="term" value="F:unfolded protein binding"/>
    <property type="evidence" value="ECO:0007669"/>
    <property type="project" value="InterPro"/>
</dbReference>
<evidence type="ECO:0000256" key="12">
    <source>
        <dbReference type="PIRSR" id="PIRSR002356-1"/>
    </source>
</evidence>
<evidence type="ECO:0000256" key="13">
    <source>
        <dbReference type="PIRSR" id="PIRSR002356-3"/>
    </source>
</evidence>
<dbReference type="PROSITE" id="PS00803">
    <property type="entry name" value="CALRETICULIN_1"/>
    <property type="match status" value="1"/>
</dbReference>
<dbReference type="Gene3D" id="2.60.120.200">
    <property type="match status" value="1"/>
</dbReference>
<evidence type="ECO:0000256" key="1">
    <source>
        <dbReference type="ARBA" id="ARBA00004319"/>
    </source>
</evidence>
<evidence type="ECO:0000256" key="7">
    <source>
        <dbReference type="ARBA" id="ARBA00022824"/>
    </source>
</evidence>
<organism evidence="16">
    <name type="scientific">Leishmania guyanensis</name>
    <dbReference type="NCBI Taxonomy" id="5670"/>
    <lineage>
        <taxon>Eukaryota</taxon>
        <taxon>Discoba</taxon>
        <taxon>Euglenozoa</taxon>
        <taxon>Kinetoplastea</taxon>
        <taxon>Metakinetoplastina</taxon>
        <taxon>Trypanosomatida</taxon>
        <taxon>Trypanosomatidae</taxon>
        <taxon>Leishmaniinae</taxon>
        <taxon>Leishmania</taxon>
        <taxon>Leishmania guyanensis species complex</taxon>
    </lineage>
</organism>
<feature type="binding site" evidence="12">
    <location>
        <position position="135"/>
    </location>
    <ligand>
        <name>an alpha-D-glucoside</name>
        <dbReference type="ChEBI" id="CHEBI:22390"/>
    </ligand>
</feature>
<keyword evidence="5" id="KW-0430">Lectin</keyword>
<keyword evidence="3" id="KW-0479">Metal-binding</keyword>
<feature type="binding site" evidence="12">
    <location>
        <position position="128"/>
    </location>
    <ligand>
        <name>an alpha-D-glucoside</name>
        <dbReference type="ChEBI" id="CHEBI:22390"/>
    </ligand>
</feature>
<sequence>MAQRTMLTAVVGVLVLCVCLVQAEIFFHEEFNTLDGWVQSEHKDDYGKVELSAGALHVDAAKEQGVKLTEDSKFYAISKELPTPVSNDGKPLVISFSVKNEQNLKCGGAYLKFFSELNQKDLHSESPYWLMFGPDVCGFQNRLHFIFNYKDENHLWRSFWKLNKELNEKATHVYTVQISPNNTYQLYVDGKYIQEGSLVDEWEMLPPKTIADPEEKKPSNWIEDSMMDDPYDTKPEDWDDELPTIADDTAVKPDDWVDEEDGEWEAPPIPNPKYRGAWVPRRVDNPNYKGVWSPQQIPNPDYKEDPNLYKSPAPLKYVGIDVWQVESGSIFDNIIIGDDLQEVLKVVESTYGAMAEDEMNLIEAEAEERQRKEREQEEEEEKSVTEQEEENSVMEHVEEETKAPAALNGANDNEGNQDSNNEDL</sequence>
<keyword evidence="10 11" id="KW-0143">Chaperone</keyword>
<dbReference type="PANTHER" id="PTHR11073:SF2">
    <property type="entry name" value="CALRETICULIN"/>
    <property type="match status" value="1"/>
</dbReference>
<comment type="subcellular location">
    <subcellularLocation>
        <location evidence="1 11">Endoplasmic reticulum lumen</location>
    </subcellularLocation>
</comment>
<feature type="region of interest" description="Disordered" evidence="15">
    <location>
        <begin position="363"/>
        <end position="424"/>
    </location>
</feature>
<comment type="similarity">
    <text evidence="2 11 14">Belongs to the calreticulin family.</text>
</comment>
<evidence type="ECO:0000256" key="11">
    <source>
        <dbReference type="PIRNR" id="PIRNR002356"/>
    </source>
</evidence>
<keyword evidence="7 11" id="KW-0256">Endoplasmic reticulum</keyword>
<dbReference type="PROSITE" id="PS00804">
    <property type="entry name" value="CALRETICULIN_2"/>
    <property type="match status" value="1"/>
</dbReference>
<feature type="chain" id="PRO_5009026925" description="Calreticulin" evidence="14">
    <location>
        <begin position="24"/>
        <end position="424"/>
    </location>
</feature>
<dbReference type="PIRSF" id="PIRSF002356">
    <property type="entry name" value="Calreticulin"/>
    <property type="match status" value="1"/>
</dbReference>
<evidence type="ECO:0000256" key="4">
    <source>
        <dbReference type="ARBA" id="ARBA00022729"/>
    </source>
</evidence>
<dbReference type="InterPro" id="IPR009169">
    <property type="entry name" value="Calreticulin"/>
</dbReference>
<dbReference type="EMBL" id="CALQ01001477">
    <property type="protein sequence ID" value="CCM18011.1"/>
    <property type="molecule type" value="Genomic_DNA"/>
</dbReference>
<dbReference type="GO" id="GO:0005788">
    <property type="term" value="C:endoplasmic reticulum lumen"/>
    <property type="evidence" value="ECO:0007669"/>
    <property type="project" value="UniProtKB-SubCell"/>
</dbReference>